<keyword evidence="5" id="KW-1185">Reference proteome</keyword>
<organism evidence="4 5">
    <name type="scientific">Corynebacterium timonense</name>
    <dbReference type="NCBI Taxonomy" id="441500"/>
    <lineage>
        <taxon>Bacteria</taxon>
        <taxon>Bacillati</taxon>
        <taxon>Actinomycetota</taxon>
        <taxon>Actinomycetes</taxon>
        <taxon>Mycobacteriales</taxon>
        <taxon>Corynebacteriaceae</taxon>
        <taxon>Corynebacterium</taxon>
    </lineage>
</organism>
<dbReference type="PANTHER" id="PTHR24171">
    <property type="entry name" value="ANKYRIN REPEAT DOMAIN-CONTAINING PROTEIN 39-RELATED"/>
    <property type="match status" value="1"/>
</dbReference>
<keyword evidence="1" id="KW-0677">Repeat</keyword>
<dbReference type="AlphaFoldDB" id="A0A1H1LYB7"/>
<dbReference type="OrthoDB" id="306540at2"/>
<gene>
    <name evidence="4" type="ORF">SAMN04488539_0379</name>
</gene>
<feature type="repeat" description="ANK" evidence="3">
    <location>
        <begin position="73"/>
        <end position="105"/>
    </location>
</feature>
<proteinExistence type="predicted"/>
<keyword evidence="2 3" id="KW-0040">ANK repeat</keyword>
<dbReference type="STRING" id="1203190.GCA_000312345_00393"/>
<dbReference type="Proteomes" id="UP000182237">
    <property type="component" value="Chromosome I"/>
</dbReference>
<dbReference type="PRINTS" id="PR01415">
    <property type="entry name" value="ANKYRIN"/>
</dbReference>
<dbReference type="GO" id="GO:0004842">
    <property type="term" value="F:ubiquitin-protein transferase activity"/>
    <property type="evidence" value="ECO:0007669"/>
    <property type="project" value="TreeGrafter"/>
</dbReference>
<name>A0A1H1LYB7_9CORY</name>
<dbReference type="EMBL" id="LT629765">
    <property type="protein sequence ID" value="SDR79594.1"/>
    <property type="molecule type" value="Genomic_DNA"/>
</dbReference>
<dbReference type="PROSITE" id="PS50088">
    <property type="entry name" value="ANK_REPEAT"/>
    <property type="match status" value="1"/>
</dbReference>
<dbReference type="eggNOG" id="COG0666">
    <property type="taxonomic scope" value="Bacteria"/>
</dbReference>
<dbReference type="InterPro" id="IPR036770">
    <property type="entry name" value="Ankyrin_rpt-contain_sf"/>
</dbReference>
<evidence type="ECO:0000256" key="3">
    <source>
        <dbReference type="PROSITE-ProRule" id="PRU00023"/>
    </source>
</evidence>
<reference evidence="4 5" key="1">
    <citation type="submission" date="2016-10" db="EMBL/GenBank/DDBJ databases">
        <authorList>
            <person name="de Groot N.N."/>
        </authorList>
    </citation>
    <scope>NUCLEOTIDE SEQUENCE [LARGE SCALE GENOMIC DNA]</scope>
    <source>
        <strain evidence="4 5">DSM 45434</strain>
    </source>
</reference>
<dbReference type="SUPFAM" id="SSF48403">
    <property type="entry name" value="Ankyrin repeat"/>
    <property type="match status" value="1"/>
</dbReference>
<accession>A0A1H1LYB7</accession>
<dbReference type="PROSITE" id="PS50297">
    <property type="entry name" value="ANK_REP_REGION"/>
    <property type="match status" value="1"/>
</dbReference>
<dbReference type="InterPro" id="IPR002110">
    <property type="entry name" value="Ankyrin_rpt"/>
</dbReference>
<sequence>MEPSHGKPARVRDRLSCVNEQRDNHEHTGDTSSEVPSDVQEFATKLFNLARTGGMSLLEYVDHGVAVDMANQDGNTLLMLAAYAGHEELVRGLVERGANVDKLNGHGLSPLSGVIFKKEDAIVELLLEAGADPRAGSPDAIATARTFGRDDLAEKMEAR</sequence>
<evidence type="ECO:0000256" key="2">
    <source>
        <dbReference type="ARBA" id="ARBA00023043"/>
    </source>
</evidence>
<dbReference type="GO" id="GO:0085020">
    <property type="term" value="P:protein K6-linked ubiquitination"/>
    <property type="evidence" value="ECO:0007669"/>
    <property type="project" value="TreeGrafter"/>
</dbReference>
<protein>
    <submittedName>
        <fullName evidence="4">Uncharacterized protein</fullName>
    </submittedName>
</protein>
<dbReference type="PANTHER" id="PTHR24171:SF8">
    <property type="entry name" value="BRCA1-ASSOCIATED RING DOMAIN PROTEIN 1"/>
    <property type="match status" value="1"/>
</dbReference>
<evidence type="ECO:0000256" key="1">
    <source>
        <dbReference type="ARBA" id="ARBA00022737"/>
    </source>
</evidence>
<evidence type="ECO:0000313" key="5">
    <source>
        <dbReference type="Proteomes" id="UP000182237"/>
    </source>
</evidence>
<dbReference type="Pfam" id="PF12796">
    <property type="entry name" value="Ank_2"/>
    <property type="match status" value="1"/>
</dbReference>
<dbReference type="SMART" id="SM00248">
    <property type="entry name" value="ANK"/>
    <property type="match status" value="2"/>
</dbReference>
<dbReference type="Gene3D" id="1.25.40.20">
    <property type="entry name" value="Ankyrin repeat-containing domain"/>
    <property type="match status" value="1"/>
</dbReference>
<evidence type="ECO:0000313" key="4">
    <source>
        <dbReference type="EMBL" id="SDR79594.1"/>
    </source>
</evidence>